<name>A0A7J0FM76_9ERIC</name>
<protein>
    <submittedName>
        <fullName evidence="2">Uncharacterized protein</fullName>
    </submittedName>
</protein>
<feature type="region of interest" description="Disordered" evidence="1">
    <location>
        <begin position="1"/>
        <end position="71"/>
    </location>
</feature>
<keyword evidence="3" id="KW-1185">Reference proteome</keyword>
<comment type="caution">
    <text evidence="2">The sequence shown here is derived from an EMBL/GenBank/DDBJ whole genome shotgun (WGS) entry which is preliminary data.</text>
</comment>
<evidence type="ECO:0000256" key="1">
    <source>
        <dbReference type="SAM" id="MobiDB-lite"/>
    </source>
</evidence>
<reference evidence="2 3" key="1">
    <citation type="submission" date="2019-07" db="EMBL/GenBank/DDBJ databases">
        <title>De Novo Assembly of kiwifruit Actinidia rufa.</title>
        <authorList>
            <person name="Sugita-Konishi S."/>
            <person name="Sato K."/>
            <person name="Mori E."/>
            <person name="Abe Y."/>
            <person name="Kisaki G."/>
            <person name="Hamano K."/>
            <person name="Suezawa K."/>
            <person name="Otani M."/>
            <person name="Fukuda T."/>
            <person name="Manabe T."/>
            <person name="Gomi K."/>
            <person name="Tabuchi M."/>
            <person name="Akimitsu K."/>
            <person name="Kataoka I."/>
        </authorList>
    </citation>
    <scope>NUCLEOTIDE SEQUENCE [LARGE SCALE GENOMIC DNA]</scope>
    <source>
        <strain evidence="3">cv. Fuchu</strain>
    </source>
</reference>
<sequence>MPVHKRYSSSENLHDEDSLQQHFRRKQSRRDRGTEEEDEDEEEEEEEVREEDEEREGDTAIFCFSYDPIEH</sequence>
<evidence type="ECO:0000313" key="3">
    <source>
        <dbReference type="Proteomes" id="UP000585474"/>
    </source>
</evidence>
<dbReference type="EMBL" id="BJWL01000013">
    <property type="protein sequence ID" value="GFY99037.1"/>
    <property type="molecule type" value="Genomic_DNA"/>
</dbReference>
<dbReference type="AlphaFoldDB" id="A0A7J0FM76"/>
<evidence type="ECO:0000313" key="2">
    <source>
        <dbReference type="EMBL" id="GFY99037.1"/>
    </source>
</evidence>
<accession>A0A7J0FM76</accession>
<feature type="compositionally biased region" description="Acidic residues" evidence="1">
    <location>
        <begin position="34"/>
        <end position="56"/>
    </location>
</feature>
<organism evidence="2 3">
    <name type="scientific">Actinidia rufa</name>
    <dbReference type="NCBI Taxonomy" id="165716"/>
    <lineage>
        <taxon>Eukaryota</taxon>
        <taxon>Viridiplantae</taxon>
        <taxon>Streptophyta</taxon>
        <taxon>Embryophyta</taxon>
        <taxon>Tracheophyta</taxon>
        <taxon>Spermatophyta</taxon>
        <taxon>Magnoliopsida</taxon>
        <taxon>eudicotyledons</taxon>
        <taxon>Gunneridae</taxon>
        <taxon>Pentapetalae</taxon>
        <taxon>asterids</taxon>
        <taxon>Ericales</taxon>
        <taxon>Actinidiaceae</taxon>
        <taxon>Actinidia</taxon>
    </lineage>
</organism>
<dbReference type="Proteomes" id="UP000585474">
    <property type="component" value="Unassembled WGS sequence"/>
</dbReference>
<gene>
    <name evidence="2" type="ORF">Acr_13g0004380</name>
</gene>
<proteinExistence type="predicted"/>